<dbReference type="OrthoDB" id="443474at2759"/>
<dbReference type="Pfam" id="PF00378">
    <property type="entry name" value="ECH_1"/>
    <property type="match status" value="1"/>
</dbReference>
<reference evidence="4 5" key="1">
    <citation type="submission" date="2020-04" db="EMBL/GenBank/DDBJ databases">
        <title>Perkinsus chesapeaki whole genome sequence.</title>
        <authorList>
            <person name="Bogema D.R."/>
        </authorList>
    </citation>
    <scope>NUCLEOTIDE SEQUENCE [LARGE SCALE GENOMIC DNA]</scope>
    <source>
        <strain evidence="4">ATCC PRA-425</strain>
    </source>
</reference>
<keyword evidence="5" id="KW-1185">Reference proteome</keyword>
<dbReference type="Gene3D" id="3.90.226.10">
    <property type="entry name" value="2-enoyl-CoA Hydratase, Chain A, domain 1"/>
    <property type="match status" value="1"/>
</dbReference>
<dbReference type="SUPFAM" id="SSF52096">
    <property type="entry name" value="ClpP/crotonase"/>
    <property type="match status" value="1"/>
</dbReference>
<proteinExistence type="inferred from homology"/>
<dbReference type="NCBIfam" id="NF006108">
    <property type="entry name" value="PRK08259.1"/>
    <property type="match status" value="1"/>
</dbReference>
<comment type="caution">
    <text evidence="4">The sequence shown here is derived from an EMBL/GenBank/DDBJ whole genome shotgun (WGS) entry which is preliminary data.</text>
</comment>
<dbReference type="PANTHER" id="PTHR43802:SF1">
    <property type="entry name" value="IP11341P-RELATED"/>
    <property type="match status" value="1"/>
</dbReference>
<dbReference type="InterPro" id="IPR018376">
    <property type="entry name" value="Enoyl-CoA_hyd/isom_CS"/>
</dbReference>
<dbReference type="Proteomes" id="UP000591131">
    <property type="component" value="Unassembled WGS sequence"/>
</dbReference>
<protein>
    <submittedName>
        <fullName evidence="4">Enoyl-CoA hydratase</fullName>
    </submittedName>
</protein>
<dbReference type="EMBL" id="JAAPAO010000844">
    <property type="protein sequence ID" value="KAF4653190.1"/>
    <property type="molecule type" value="Genomic_DNA"/>
</dbReference>
<comment type="similarity">
    <text evidence="1 2">Belongs to the enoyl-CoA hydratase/isomerase family.</text>
</comment>
<evidence type="ECO:0000313" key="4">
    <source>
        <dbReference type="EMBL" id="KAF4653190.1"/>
    </source>
</evidence>
<name>A0A7J6L197_PERCH</name>
<dbReference type="PROSITE" id="PS00166">
    <property type="entry name" value="ENOYL_COA_HYDRATASE"/>
    <property type="match status" value="1"/>
</dbReference>
<gene>
    <name evidence="4" type="primary">ECHA5</name>
    <name evidence="4" type="ORF">FOL47_010655</name>
</gene>
<dbReference type="AlphaFoldDB" id="A0A7J6L197"/>
<dbReference type="InterPro" id="IPR029045">
    <property type="entry name" value="ClpP/crotonase-like_dom_sf"/>
</dbReference>
<dbReference type="InterPro" id="IPR001753">
    <property type="entry name" value="Enoyl-CoA_hydra/iso"/>
</dbReference>
<evidence type="ECO:0000313" key="5">
    <source>
        <dbReference type="Proteomes" id="UP000591131"/>
    </source>
</evidence>
<organism evidence="4 5">
    <name type="scientific">Perkinsus chesapeaki</name>
    <name type="common">Clam parasite</name>
    <name type="synonym">Perkinsus andrewsi</name>
    <dbReference type="NCBI Taxonomy" id="330153"/>
    <lineage>
        <taxon>Eukaryota</taxon>
        <taxon>Sar</taxon>
        <taxon>Alveolata</taxon>
        <taxon>Perkinsozoa</taxon>
        <taxon>Perkinsea</taxon>
        <taxon>Perkinsida</taxon>
        <taxon>Perkinsidae</taxon>
        <taxon>Perkinsus</taxon>
    </lineage>
</organism>
<feature type="region of interest" description="Disordered" evidence="3">
    <location>
        <begin position="240"/>
        <end position="266"/>
    </location>
</feature>
<evidence type="ECO:0000256" key="1">
    <source>
        <dbReference type="ARBA" id="ARBA00005254"/>
    </source>
</evidence>
<sequence length="266" mass="28950">MASIEITTAGSASEILLIALNRPHVRNAIDGPMADALYRALKNFDTDEDLKVAIIYGQGKDFCAGADLKSVATGRSTPDIDLSGDKSPLGFARLVLSKPVVAAISGHAVAGGLELAVWCDIRIIDPSARFGVYCRRFGVPLVDGGTINLQSVIGYSRAMDMLLTGRTVDAKEALRWGLATRAVDREEELLPEAIRLAETIAAFPQRCMRSDRLGLITARFENQERLLRLECERGLETMKSGETRDGARSFSQNRVGRHGSFGRSRI</sequence>
<dbReference type="CDD" id="cd06558">
    <property type="entry name" value="crotonase-like"/>
    <property type="match status" value="1"/>
</dbReference>
<evidence type="ECO:0000256" key="3">
    <source>
        <dbReference type="SAM" id="MobiDB-lite"/>
    </source>
</evidence>
<dbReference type="GO" id="GO:0003824">
    <property type="term" value="F:catalytic activity"/>
    <property type="evidence" value="ECO:0007669"/>
    <property type="project" value="InterPro"/>
</dbReference>
<evidence type="ECO:0000256" key="2">
    <source>
        <dbReference type="RuleBase" id="RU003707"/>
    </source>
</evidence>
<dbReference type="Gene3D" id="1.10.287.2460">
    <property type="match status" value="1"/>
</dbReference>
<dbReference type="PANTHER" id="PTHR43802">
    <property type="entry name" value="ENOYL-COA HYDRATASE"/>
    <property type="match status" value="1"/>
</dbReference>
<accession>A0A7J6L197</accession>